<evidence type="ECO:0000313" key="1">
    <source>
        <dbReference type="EMBL" id="KAA1091761.1"/>
    </source>
</evidence>
<dbReference type="AlphaFoldDB" id="A0A5B0NRA0"/>
<comment type="caution">
    <text evidence="1">The sequence shown here is derived from an EMBL/GenBank/DDBJ whole genome shotgun (WGS) entry which is preliminary data.</text>
</comment>
<proteinExistence type="predicted"/>
<gene>
    <name evidence="1" type="primary">CEG1_8</name>
    <name evidence="1" type="ORF">PGTUg99_012134</name>
</gene>
<dbReference type="EMBL" id="VDEP01000383">
    <property type="protein sequence ID" value="KAA1091761.1"/>
    <property type="molecule type" value="Genomic_DNA"/>
</dbReference>
<organism evidence="1 2">
    <name type="scientific">Puccinia graminis f. sp. tritici</name>
    <dbReference type="NCBI Taxonomy" id="56615"/>
    <lineage>
        <taxon>Eukaryota</taxon>
        <taxon>Fungi</taxon>
        <taxon>Dikarya</taxon>
        <taxon>Basidiomycota</taxon>
        <taxon>Pucciniomycotina</taxon>
        <taxon>Pucciniomycetes</taxon>
        <taxon>Pucciniales</taxon>
        <taxon>Pucciniaceae</taxon>
        <taxon>Puccinia</taxon>
    </lineage>
</organism>
<sequence length="327" mass="35808">MHFFMKHASFLRTVTNFDGLSIDKNLSITRIIRNTIESGLIGIVNGSKLTAPLELYNLLKKNCSKLDRRHKVNLINRLMALATDMSPADGHTLSQWATVVAELDQLKVKLEEISGLLLQATFTPPAGVNVKTFEFSVDSQLNAYKRPVFADVSSIIQAATGKLKAKSLSSGPIPMDLDQLQAMQPLKYVTPGCCQAQQIVRPLAYLLTRLPTTKAKASLKPSSIGTAMHVAIAKRKATDSGASAHNIKQALAVPDAALWRAAAEYEMLKFGQLEVWVPVVALEMVAGYPLRIPAIRWRQRVSARGCRCPLFREILADIPVSPGIPEA</sequence>
<name>A0A5B0NRA0_PUCGR</name>
<dbReference type="Proteomes" id="UP000325313">
    <property type="component" value="Unassembled WGS sequence"/>
</dbReference>
<accession>A0A5B0NRA0</accession>
<evidence type="ECO:0000313" key="2">
    <source>
        <dbReference type="Proteomes" id="UP000325313"/>
    </source>
</evidence>
<reference evidence="1 2" key="1">
    <citation type="submission" date="2019-05" db="EMBL/GenBank/DDBJ databases">
        <title>Emergence of the Ug99 lineage of the wheat stem rust pathogen through somatic hybridization.</title>
        <authorList>
            <person name="Li F."/>
            <person name="Upadhyaya N.M."/>
            <person name="Sperschneider J."/>
            <person name="Matny O."/>
            <person name="Nguyen-Phuc H."/>
            <person name="Mago R."/>
            <person name="Raley C."/>
            <person name="Miller M.E."/>
            <person name="Silverstein K.A.T."/>
            <person name="Henningsen E."/>
            <person name="Hirsch C.D."/>
            <person name="Visser B."/>
            <person name="Pretorius Z.A."/>
            <person name="Steffenson B.J."/>
            <person name="Schwessinger B."/>
            <person name="Dodds P.N."/>
            <person name="Figueroa M."/>
        </authorList>
    </citation>
    <scope>NUCLEOTIDE SEQUENCE [LARGE SCALE GENOMIC DNA]</scope>
    <source>
        <strain evidence="1 2">Ug99</strain>
    </source>
</reference>
<protein>
    <submittedName>
        <fullName evidence="1">Dcp1p-Dcp2p decapping enzyme complex alpha subunit</fullName>
    </submittedName>
</protein>